<organism evidence="1 2">
    <name type="scientific">Plectus sambesii</name>
    <dbReference type="NCBI Taxonomy" id="2011161"/>
    <lineage>
        <taxon>Eukaryota</taxon>
        <taxon>Metazoa</taxon>
        <taxon>Ecdysozoa</taxon>
        <taxon>Nematoda</taxon>
        <taxon>Chromadorea</taxon>
        <taxon>Plectida</taxon>
        <taxon>Plectina</taxon>
        <taxon>Plectoidea</taxon>
        <taxon>Plectidae</taxon>
        <taxon>Plectus</taxon>
    </lineage>
</organism>
<dbReference type="WBParaSite" id="PSAMB.scaffold2180size24800.g16713.t1">
    <property type="protein sequence ID" value="PSAMB.scaffold2180size24800.g16713.t1"/>
    <property type="gene ID" value="PSAMB.scaffold2180size24800.g16713"/>
</dbReference>
<keyword evidence="1" id="KW-1185">Reference proteome</keyword>
<evidence type="ECO:0000313" key="1">
    <source>
        <dbReference type="Proteomes" id="UP000887566"/>
    </source>
</evidence>
<proteinExistence type="predicted"/>
<protein>
    <submittedName>
        <fullName evidence="2">Uncharacterized protein</fullName>
    </submittedName>
</protein>
<evidence type="ECO:0000313" key="2">
    <source>
        <dbReference type="WBParaSite" id="PSAMB.scaffold2180size24800.g16713.t1"/>
    </source>
</evidence>
<reference evidence="2" key="1">
    <citation type="submission" date="2022-11" db="UniProtKB">
        <authorList>
            <consortium name="WormBaseParasite"/>
        </authorList>
    </citation>
    <scope>IDENTIFICATION</scope>
</reference>
<sequence length="94" mass="9938">MCPMVVKCRVPTAAASTAGQRQFTTDSQSDCVRVLGASLRLVAQTRMGESMTTLRQPVDSSARRRLHNCDPPLFLLGGGGGGSGRNGRCCGGRR</sequence>
<name>A0A914VNY5_9BILA</name>
<dbReference type="Proteomes" id="UP000887566">
    <property type="component" value="Unplaced"/>
</dbReference>
<accession>A0A914VNY5</accession>
<dbReference type="AlphaFoldDB" id="A0A914VNY5"/>